<proteinExistence type="predicted"/>
<gene>
    <name evidence="1" type="ORF">BDR25DRAFT_351439</name>
</gene>
<protein>
    <submittedName>
        <fullName evidence="1">Uncharacterized protein</fullName>
    </submittedName>
</protein>
<sequence length="311" mass="35372">MWTEYWTANNDHIRLLLKTTNKEACGGIREQCIKLHDRRAGKSVALTKQWIHSNTCGFPPRMDIPLNQILGCEKYSEYRNASDGVLYETLNFAWGYSWLETCLRLSTPGFETAVFIDTNRVHYEIHTMRTFILPFLLPLPLLAPLIHCDSSPTATPIPSAQSTPKQIKIRECLNAPYDNLTVVPSAITTLETTLRALKTPILVSRNMGAQRFRASQNGTCVELLMQNWSCDHDLSLDGKSLAWAVESIASQSGPGDGKGYRVVGDIIRMIRGMIMGGILLVRQERWQGKKERKIGKRRFYNIWWRGARIFV</sequence>
<comment type="caution">
    <text evidence="1">The sequence shown here is derived from an EMBL/GenBank/DDBJ whole genome shotgun (WGS) entry which is preliminary data.</text>
</comment>
<keyword evidence="2" id="KW-1185">Reference proteome</keyword>
<name>A0ACB6R6R2_9PLEO</name>
<dbReference type="EMBL" id="MU003497">
    <property type="protein sequence ID" value="KAF2474958.1"/>
    <property type="molecule type" value="Genomic_DNA"/>
</dbReference>
<reference evidence="1" key="1">
    <citation type="journal article" date="2020" name="Stud. Mycol.">
        <title>101 Dothideomycetes genomes: a test case for predicting lifestyles and emergence of pathogens.</title>
        <authorList>
            <person name="Haridas S."/>
            <person name="Albert R."/>
            <person name="Binder M."/>
            <person name="Bloem J."/>
            <person name="Labutti K."/>
            <person name="Salamov A."/>
            <person name="Andreopoulos B."/>
            <person name="Baker S."/>
            <person name="Barry K."/>
            <person name="Bills G."/>
            <person name="Bluhm B."/>
            <person name="Cannon C."/>
            <person name="Castanera R."/>
            <person name="Culley D."/>
            <person name="Daum C."/>
            <person name="Ezra D."/>
            <person name="Gonzalez J."/>
            <person name="Henrissat B."/>
            <person name="Kuo A."/>
            <person name="Liang C."/>
            <person name="Lipzen A."/>
            <person name="Lutzoni F."/>
            <person name="Magnuson J."/>
            <person name="Mondo S."/>
            <person name="Nolan M."/>
            <person name="Ohm R."/>
            <person name="Pangilinan J."/>
            <person name="Park H.-J."/>
            <person name="Ramirez L."/>
            <person name="Alfaro M."/>
            <person name="Sun H."/>
            <person name="Tritt A."/>
            <person name="Yoshinaga Y."/>
            <person name="Zwiers L.-H."/>
            <person name="Turgeon B."/>
            <person name="Goodwin S."/>
            <person name="Spatafora J."/>
            <person name="Crous P."/>
            <person name="Grigoriev I."/>
        </authorList>
    </citation>
    <scope>NUCLEOTIDE SEQUENCE</scope>
    <source>
        <strain evidence="1">ATCC 200398</strain>
    </source>
</reference>
<evidence type="ECO:0000313" key="2">
    <source>
        <dbReference type="Proteomes" id="UP000799755"/>
    </source>
</evidence>
<dbReference type="Proteomes" id="UP000799755">
    <property type="component" value="Unassembled WGS sequence"/>
</dbReference>
<evidence type="ECO:0000313" key="1">
    <source>
        <dbReference type="EMBL" id="KAF2474958.1"/>
    </source>
</evidence>
<organism evidence="1 2">
    <name type="scientific">Lindgomyces ingoldianus</name>
    <dbReference type="NCBI Taxonomy" id="673940"/>
    <lineage>
        <taxon>Eukaryota</taxon>
        <taxon>Fungi</taxon>
        <taxon>Dikarya</taxon>
        <taxon>Ascomycota</taxon>
        <taxon>Pezizomycotina</taxon>
        <taxon>Dothideomycetes</taxon>
        <taxon>Pleosporomycetidae</taxon>
        <taxon>Pleosporales</taxon>
        <taxon>Lindgomycetaceae</taxon>
        <taxon>Lindgomyces</taxon>
    </lineage>
</organism>
<accession>A0ACB6R6R2</accession>